<dbReference type="Proteomes" id="UP000631114">
    <property type="component" value="Unassembled WGS sequence"/>
</dbReference>
<reference evidence="1 2" key="1">
    <citation type="submission" date="2020-10" db="EMBL/GenBank/DDBJ databases">
        <title>The Coptis chinensis genome and diversification of protoberbering-type alkaloids.</title>
        <authorList>
            <person name="Wang B."/>
            <person name="Shu S."/>
            <person name="Song C."/>
            <person name="Liu Y."/>
        </authorList>
    </citation>
    <scope>NUCLEOTIDE SEQUENCE [LARGE SCALE GENOMIC DNA]</scope>
    <source>
        <strain evidence="1">HL-2020</strain>
        <tissue evidence="1">Leaf</tissue>
    </source>
</reference>
<sequence>FSSILKKQKMKTSKELGRDDDFIDFKKLCFGERMDVEDILITSRVSCKGAVGALCKDEQGAILGASFTKFKASRGRQLMLATTQGGTCAPLMAFDCGGPGSSGLLFGYGTQAESLKSCCQLGLRGGYGNFHDGSSNFMMKKDTEHEIHNEVQLPGRLSGDDSSNLKMECCILEILCVLATGTHTSEDTDFSRWFADYPICDHFKVLIDKSVVSLHGTLVIGPNDSQPSSDGLDGKNGVAYGYSLIIVSISPKSQEDIVVGIHGNRKNNGLQKSKISGASAKTMKNLRKWLQWFHPTSWYEEKLNVYYGKENGIWQWGSGSMLPRSF</sequence>
<organism evidence="1 2">
    <name type="scientific">Coptis chinensis</name>
    <dbReference type="NCBI Taxonomy" id="261450"/>
    <lineage>
        <taxon>Eukaryota</taxon>
        <taxon>Viridiplantae</taxon>
        <taxon>Streptophyta</taxon>
        <taxon>Embryophyta</taxon>
        <taxon>Tracheophyta</taxon>
        <taxon>Spermatophyta</taxon>
        <taxon>Magnoliopsida</taxon>
        <taxon>Ranunculales</taxon>
        <taxon>Ranunculaceae</taxon>
        <taxon>Coptidoideae</taxon>
        <taxon>Coptis</taxon>
    </lineage>
</organism>
<keyword evidence="2" id="KW-1185">Reference proteome</keyword>
<dbReference type="EMBL" id="JADFTS010000009">
    <property type="protein sequence ID" value="KAF9589818.1"/>
    <property type="molecule type" value="Genomic_DNA"/>
</dbReference>
<accession>A0A835H1H8</accession>
<gene>
    <name evidence="1" type="ORF">IFM89_028753</name>
</gene>
<name>A0A835H1H8_9MAGN</name>
<evidence type="ECO:0000313" key="1">
    <source>
        <dbReference type="EMBL" id="KAF9589818.1"/>
    </source>
</evidence>
<protein>
    <submittedName>
        <fullName evidence="1">Uncharacterized protein</fullName>
    </submittedName>
</protein>
<dbReference type="AlphaFoldDB" id="A0A835H1H8"/>
<feature type="non-terminal residue" evidence="1">
    <location>
        <position position="326"/>
    </location>
</feature>
<comment type="caution">
    <text evidence="1">The sequence shown here is derived from an EMBL/GenBank/DDBJ whole genome shotgun (WGS) entry which is preliminary data.</text>
</comment>
<proteinExistence type="predicted"/>
<evidence type="ECO:0000313" key="2">
    <source>
        <dbReference type="Proteomes" id="UP000631114"/>
    </source>
</evidence>